<reference evidence="1" key="1">
    <citation type="journal article" date="2019" name="bioRxiv">
        <title>The Genome of the Zebra Mussel, Dreissena polymorpha: A Resource for Invasive Species Research.</title>
        <authorList>
            <person name="McCartney M.A."/>
            <person name="Auch B."/>
            <person name="Kono T."/>
            <person name="Mallez S."/>
            <person name="Zhang Y."/>
            <person name="Obille A."/>
            <person name="Becker A."/>
            <person name="Abrahante J.E."/>
            <person name="Garbe J."/>
            <person name="Badalamenti J.P."/>
            <person name="Herman A."/>
            <person name="Mangelson H."/>
            <person name="Liachko I."/>
            <person name="Sullivan S."/>
            <person name="Sone E.D."/>
            <person name="Koren S."/>
            <person name="Silverstein K.A.T."/>
            <person name="Beckman K.B."/>
            <person name="Gohl D.M."/>
        </authorList>
    </citation>
    <scope>NUCLEOTIDE SEQUENCE</scope>
    <source>
        <strain evidence="1">Duluth1</strain>
        <tissue evidence="1">Whole animal</tissue>
    </source>
</reference>
<sequence>MENKDLEPFLPPVFPRAREWTVEYVDAEIPVLSEREKVKAFFRIEKSGLL</sequence>
<proteinExistence type="predicted"/>
<dbReference type="EMBL" id="JAIWYP010000016">
    <property type="protein sequence ID" value="KAH3694559.1"/>
    <property type="molecule type" value="Genomic_DNA"/>
</dbReference>
<protein>
    <submittedName>
        <fullName evidence="1">Uncharacterized protein</fullName>
    </submittedName>
</protein>
<evidence type="ECO:0000313" key="2">
    <source>
        <dbReference type="Proteomes" id="UP000828390"/>
    </source>
</evidence>
<gene>
    <name evidence="1" type="ORF">DPMN_081998</name>
</gene>
<name>A0A9D3Y9P4_DREPO</name>
<dbReference type="AlphaFoldDB" id="A0A9D3Y9P4"/>
<reference evidence="1" key="2">
    <citation type="submission" date="2020-11" db="EMBL/GenBank/DDBJ databases">
        <authorList>
            <person name="McCartney M.A."/>
            <person name="Auch B."/>
            <person name="Kono T."/>
            <person name="Mallez S."/>
            <person name="Becker A."/>
            <person name="Gohl D.M."/>
            <person name="Silverstein K.A.T."/>
            <person name="Koren S."/>
            <person name="Bechman K.B."/>
            <person name="Herman A."/>
            <person name="Abrahante J.E."/>
            <person name="Garbe J."/>
        </authorList>
    </citation>
    <scope>NUCLEOTIDE SEQUENCE</scope>
    <source>
        <strain evidence="1">Duluth1</strain>
        <tissue evidence="1">Whole animal</tissue>
    </source>
</reference>
<comment type="caution">
    <text evidence="1">The sequence shown here is derived from an EMBL/GenBank/DDBJ whole genome shotgun (WGS) entry which is preliminary data.</text>
</comment>
<accession>A0A9D3Y9P4</accession>
<keyword evidence="2" id="KW-1185">Reference proteome</keyword>
<evidence type="ECO:0000313" key="1">
    <source>
        <dbReference type="EMBL" id="KAH3694559.1"/>
    </source>
</evidence>
<dbReference type="Proteomes" id="UP000828390">
    <property type="component" value="Unassembled WGS sequence"/>
</dbReference>
<organism evidence="1 2">
    <name type="scientific">Dreissena polymorpha</name>
    <name type="common">Zebra mussel</name>
    <name type="synonym">Mytilus polymorpha</name>
    <dbReference type="NCBI Taxonomy" id="45954"/>
    <lineage>
        <taxon>Eukaryota</taxon>
        <taxon>Metazoa</taxon>
        <taxon>Spiralia</taxon>
        <taxon>Lophotrochozoa</taxon>
        <taxon>Mollusca</taxon>
        <taxon>Bivalvia</taxon>
        <taxon>Autobranchia</taxon>
        <taxon>Heteroconchia</taxon>
        <taxon>Euheterodonta</taxon>
        <taxon>Imparidentia</taxon>
        <taxon>Neoheterodontei</taxon>
        <taxon>Myida</taxon>
        <taxon>Dreissenoidea</taxon>
        <taxon>Dreissenidae</taxon>
        <taxon>Dreissena</taxon>
    </lineage>
</organism>